<dbReference type="AlphaFoldDB" id="A0A1Y1S5F4"/>
<sequence length="583" mass="68781">MGYKKFSLLDASNDLDVLYTYVNISHYIAEVGIEEVVKKVKEVKMKDKAMGMYALTALEKVVFEILSEETKDTEIEEEYRKSMEKYSKIKETAKEQVEGTKDEEKDTKKSNKKIRDHAIIQNISHLLGPFVYTNDKICVDFVAFFYRKIDVDAFELLFESYKDKEDLLVELHLLKARLVQDKIGERGVYDMTKMKKMLKEKKQEEKSSEKIENSKILVFNSNIVEAKKLLMGITKKDQKFFIENAALFLSLKYDSDIFYALMKCANNTYFYPSTAKLTLPWYFYKYLYINSLIYFDLPYNPWTLKYYLEYFIGLGDNSLPNEMGYLMVEKWLHKNCSGSIGDIMKLVGVNANYYKLAFMHIFTSLVKHSDNQTTGEKFGCLLESIEYYLEVFDMEEVEEVEEVELKDDLKEEVKNEFKLSLNGIKYSKHEENTKEMLSKYIGNEDGLKKLEVDYKNELKYDENIVRFILHQFIELVLNETKTTKNKLNCIIQRYKETLNQFLVDLSKNKKYKMTFMTKIVEDGILQNVGEDTRSKIGKVMLKVNRGEWRYCKYVKENRERIDKVFCVELKTNETSLEEMSKNC</sequence>
<keyword evidence="3" id="KW-1185">Reference proteome</keyword>
<proteinExistence type="predicted"/>
<dbReference type="VEuPathDB" id="MicrosporidiaDB:ECANGB1_1871"/>
<evidence type="ECO:0000313" key="3">
    <source>
        <dbReference type="Proteomes" id="UP000192639"/>
    </source>
</evidence>
<dbReference type="EMBL" id="LWDP01000061">
    <property type="protein sequence ID" value="ORD93625.1"/>
    <property type="molecule type" value="Genomic_DNA"/>
</dbReference>
<comment type="caution">
    <text evidence="2">The sequence shown here is derived from an EMBL/GenBank/DDBJ whole genome shotgun (WGS) entry which is preliminary data.</text>
</comment>
<name>A0A1Y1S5F4_9MICR</name>
<protein>
    <submittedName>
        <fullName evidence="2">Uncharacterized protein</fullName>
    </submittedName>
</protein>
<keyword evidence="1" id="KW-0175">Coiled coil</keyword>
<evidence type="ECO:0000313" key="2">
    <source>
        <dbReference type="EMBL" id="ORD93625.1"/>
    </source>
</evidence>
<gene>
    <name evidence="2" type="ORF">ECANGB1_1871</name>
</gene>
<dbReference type="Proteomes" id="UP000192639">
    <property type="component" value="Unassembled WGS sequence"/>
</dbReference>
<evidence type="ECO:0000256" key="1">
    <source>
        <dbReference type="SAM" id="Coils"/>
    </source>
</evidence>
<reference evidence="2 3" key="1">
    <citation type="journal article" date="2017" name="Environ. Microbiol.">
        <title>Decay of the glycolytic pathway and adaptation to intranuclear parasitism within Enterocytozoonidae microsporidia.</title>
        <authorList>
            <person name="Wiredu Boakye D."/>
            <person name="Jaroenlak P."/>
            <person name="Prachumwat A."/>
            <person name="Williams T.A."/>
            <person name="Bateman K.S."/>
            <person name="Itsathitphaisarn O."/>
            <person name="Sritunyalucksana K."/>
            <person name="Paszkiewicz K.H."/>
            <person name="Moore K.A."/>
            <person name="Stentiford G.D."/>
            <person name="Williams B.A."/>
        </authorList>
    </citation>
    <scope>NUCLEOTIDE SEQUENCE [LARGE SCALE GENOMIC DNA]</scope>
    <source>
        <strain evidence="2 3">GB1</strain>
    </source>
</reference>
<feature type="coiled-coil region" evidence="1">
    <location>
        <begin position="76"/>
        <end position="103"/>
    </location>
</feature>
<organism evidence="2 3">
    <name type="scientific">Enterospora canceri</name>
    <dbReference type="NCBI Taxonomy" id="1081671"/>
    <lineage>
        <taxon>Eukaryota</taxon>
        <taxon>Fungi</taxon>
        <taxon>Fungi incertae sedis</taxon>
        <taxon>Microsporidia</taxon>
        <taxon>Enterocytozoonidae</taxon>
        <taxon>Enterospora</taxon>
    </lineage>
</organism>
<accession>A0A1Y1S5F4</accession>
<dbReference type="OrthoDB" id="2192235at2759"/>